<dbReference type="PANTHER" id="PTHR42705:SF2">
    <property type="entry name" value="BIFUNCTIONAL NON-HOMOLOGOUS END JOINING PROTEIN LIGD"/>
    <property type="match status" value="1"/>
</dbReference>
<sequence>MPITEVGGHRFKISHLDRVLWPQTGTTKAELLHYYATVGEVMLPHLRGRQVSFVRTPDGVEGQRFFQKRPPAGTPDWVTVAETVRNSGETMEQVQVDDLATLVWAGNLSCVEIHTHQWLADAPGTADRLVLDLDPGPGRTVVDCCRVALLLRDRLAEDGLTSWAKTSGSKGLHLLAALRGASPQSASDYAKAVARELETRHPDTVISRMTRADRTGKVFIDWSQNAARKTTAAPYTVRARETPTVSTPVSWREVAAAERPEHLGFTIADVPGRIAVDGDLMAGLLDPGSAGALPGS</sequence>
<dbReference type="Pfam" id="PF21686">
    <property type="entry name" value="LigD_Prim-Pol"/>
    <property type="match status" value="1"/>
</dbReference>
<proteinExistence type="predicted"/>
<dbReference type="EMBL" id="FODD01000009">
    <property type="protein sequence ID" value="SEN73715.1"/>
    <property type="molecule type" value="Genomic_DNA"/>
</dbReference>
<feature type="domain" description="DNA ligase D polymerase" evidence="1">
    <location>
        <begin position="27"/>
        <end position="280"/>
    </location>
</feature>
<dbReference type="STRING" id="310780.SAMN05216267_100963"/>
<evidence type="ECO:0000313" key="2">
    <source>
        <dbReference type="EMBL" id="SEN73715.1"/>
    </source>
</evidence>
<reference evidence="2 3" key="1">
    <citation type="submission" date="2016-10" db="EMBL/GenBank/DDBJ databases">
        <authorList>
            <person name="de Groot N.N."/>
        </authorList>
    </citation>
    <scope>NUCLEOTIDE SEQUENCE [LARGE SCALE GENOMIC DNA]</scope>
    <source>
        <strain evidence="2 3">CGMCC 4.2026</strain>
    </source>
</reference>
<dbReference type="OrthoDB" id="9802472at2"/>
<dbReference type="InterPro" id="IPR052171">
    <property type="entry name" value="NHEJ_LigD"/>
</dbReference>
<evidence type="ECO:0000313" key="3">
    <source>
        <dbReference type="Proteomes" id="UP000181951"/>
    </source>
</evidence>
<protein>
    <submittedName>
        <fullName evidence="2">Bifunctional non-homologous end joining protein LigD</fullName>
    </submittedName>
</protein>
<dbReference type="Gene3D" id="3.90.920.10">
    <property type="entry name" value="DNA primase, PRIM domain"/>
    <property type="match status" value="1"/>
</dbReference>
<dbReference type="InterPro" id="IPR033649">
    <property type="entry name" value="MtLigD_Pol-like"/>
</dbReference>
<dbReference type="CDD" id="cd04863">
    <property type="entry name" value="MtLigD_Pol_like"/>
    <property type="match status" value="1"/>
</dbReference>
<dbReference type="NCBIfam" id="TIGR02778">
    <property type="entry name" value="ligD_pol"/>
    <property type="match status" value="1"/>
</dbReference>
<gene>
    <name evidence="2" type="ORF">SAMN05216267_100963</name>
</gene>
<dbReference type="Proteomes" id="UP000181951">
    <property type="component" value="Unassembled WGS sequence"/>
</dbReference>
<dbReference type="RefSeq" id="WP_069461976.1">
    <property type="nucleotide sequence ID" value="NZ_FODD01000009.1"/>
</dbReference>
<organism evidence="2 3">
    <name type="scientific">Actinacidiphila rubida</name>
    <dbReference type="NCBI Taxonomy" id="310780"/>
    <lineage>
        <taxon>Bacteria</taxon>
        <taxon>Bacillati</taxon>
        <taxon>Actinomycetota</taxon>
        <taxon>Actinomycetes</taxon>
        <taxon>Kitasatosporales</taxon>
        <taxon>Streptomycetaceae</taxon>
        <taxon>Actinacidiphila</taxon>
    </lineage>
</organism>
<name>A0A1H8J023_9ACTN</name>
<keyword evidence="3" id="KW-1185">Reference proteome</keyword>
<dbReference type="PANTHER" id="PTHR42705">
    <property type="entry name" value="BIFUNCTIONAL NON-HOMOLOGOUS END JOINING PROTEIN LIGD"/>
    <property type="match status" value="1"/>
</dbReference>
<accession>A0A1H8J023</accession>
<evidence type="ECO:0000259" key="1">
    <source>
        <dbReference type="Pfam" id="PF21686"/>
    </source>
</evidence>
<dbReference type="AlphaFoldDB" id="A0A1H8J023"/>
<dbReference type="InterPro" id="IPR014145">
    <property type="entry name" value="LigD_pol_dom"/>
</dbReference>